<evidence type="ECO:0000313" key="1">
    <source>
        <dbReference type="EMBL" id="XDQ41086.1"/>
    </source>
</evidence>
<dbReference type="RefSeq" id="WP_369220815.1">
    <property type="nucleotide sequence ID" value="NZ_CP163441.1"/>
</dbReference>
<organism evidence="1">
    <name type="scientific">Streptomyces sp. R39</name>
    <dbReference type="NCBI Taxonomy" id="3238631"/>
    <lineage>
        <taxon>Bacteria</taxon>
        <taxon>Bacillati</taxon>
        <taxon>Actinomycetota</taxon>
        <taxon>Actinomycetes</taxon>
        <taxon>Kitasatosporales</taxon>
        <taxon>Streptomycetaceae</taxon>
        <taxon>Streptomyces</taxon>
    </lineage>
</organism>
<proteinExistence type="predicted"/>
<name>A0AB39QE74_9ACTN</name>
<dbReference type="EMBL" id="CP163441">
    <property type="protein sequence ID" value="XDQ41086.1"/>
    <property type="molecule type" value="Genomic_DNA"/>
</dbReference>
<dbReference type="AlphaFoldDB" id="A0AB39QE74"/>
<sequence>MTTSTHHRTRPEVGGLRMDLLGVYLNDHLAGATAGAGRARFMARSHRDTPAAGPLGLLADEIAEDRASLLGLMRRLGVPERRYKTVAAGTAERLGRLKSNGRLLRPSPLTLVIELEFLRLGVKGKELGWRTLRSLAEADDRLDEQVLDQLIERAHRQTITLEDLRVDAARNALLTG</sequence>
<protein>
    <submittedName>
        <fullName evidence="1">Uncharacterized protein</fullName>
    </submittedName>
</protein>
<gene>
    <name evidence="1" type="ORF">AB5J52_01720</name>
</gene>
<reference evidence="1" key="1">
    <citation type="submission" date="2024-07" db="EMBL/GenBank/DDBJ databases">
        <authorList>
            <person name="Yu S.T."/>
        </authorList>
    </citation>
    <scope>NUCLEOTIDE SEQUENCE</scope>
    <source>
        <strain evidence="1">R39</strain>
    </source>
</reference>
<accession>A0AB39QE74</accession>